<feature type="transmembrane region" description="Helical" evidence="5">
    <location>
        <begin position="207"/>
        <end position="228"/>
    </location>
</feature>
<dbReference type="InterPro" id="IPR052951">
    <property type="entry name" value="Tellurite_res_ion_channel"/>
</dbReference>
<feature type="transmembrane region" description="Helical" evidence="5">
    <location>
        <begin position="151"/>
        <end position="171"/>
    </location>
</feature>
<protein>
    <submittedName>
        <fullName evidence="6">SLAC1 anion channel family protein</fullName>
    </submittedName>
</protein>
<feature type="transmembrane region" description="Helical" evidence="5">
    <location>
        <begin position="117"/>
        <end position="139"/>
    </location>
</feature>
<keyword evidence="3 5" id="KW-1133">Transmembrane helix</keyword>
<feature type="transmembrane region" description="Helical" evidence="5">
    <location>
        <begin position="21"/>
        <end position="40"/>
    </location>
</feature>
<dbReference type="RefSeq" id="WP_207143457.1">
    <property type="nucleotide sequence ID" value="NZ_JAEKJZ010000007.1"/>
</dbReference>
<dbReference type="InterPro" id="IPR004695">
    <property type="entry name" value="SLAC1/Mae1/Ssu1/TehA"/>
</dbReference>
<dbReference type="PANTHER" id="PTHR37955">
    <property type="entry name" value="TELLURITE RESISTANCE PROTEIN TEHA"/>
    <property type="match status" value="1"/>
</dbReference>
<name>A0A939EKS9_9HYPH</name>
<keyword evidence="2 5" id="KW-0812">Transmembrane</keyword>
<dbReference type="AlphaFoldDB" id="A0A939EKS9"/>
<gene>
    <name evidence="6" type="ORF">JF539_24575</name>
</gene>
<sequence length="327" mass="34928">MAGSQTIGSEVAVSRLEHYPVTFFAIGMGMLGLTLALRAAEHGWHLPVTTSGAVLALSCVLLAAVAFGYLLKAIKVPGAVAAEWRHPVKIAFFPTVSISSILLSIAFLPLVPGLAHFFWIAGTLVQGGLALAVIGSWIGHRPFQTPHLSPAWFIPAVGNVLVPIAGVPLGYTDLSWLFFSAGLMFWIVLLTLVMNRLVFHDPLPGRLVPTLSILIAPPAVCFVSWTHLSTEPGAFGQILLDLGYVFFLIVLTQVPRFRTIPFALSWWALSFPVAALSIASFVHAQAAGSDAHRLIGTGLLAVLAAVIAFLLFRTGLAIVRGEICQPE</sequence>
<evidence type="ECO:0000313" key="7">
    <source>
        <dbReference type="Proteomes" id="UP000664096"/>
    </source>
</evidence>
<dbReference type="CDD" id="cd09323">
    <property type="entry name" value="TDT_SLAC1_like"/>
    <property type="match status" value="1"/>
</dbReference>
<comment type="subcellular location">
    <subcellularLocation>
        <location evidence="1">Membrane</location>
        <topology evidence="1">Multi-pass membrane protein</topology>
    </subcellularLocation>
</comment>
<proteinExistence type="predicted"/>
<dbReference type="Gene3D" id="1.50.10.150">
    <property type="entry name" value="Voltage-dependent anion channel"/>
    <property type="match status" value="1"/>
</dbReference>
<feature type="transmembrane region" description="Helical" evidence="5">
    <location>
        <begin position="234"/>
        <end position="252"/>
    </location>
</feature>
<feature type="transmembrane region" description="Helical" evidence="5">
    <location>
        <begin position="264"/>
        <end position="282"/>
    </location>
</feature>
<organism evidence="6 7">
    <name type="scientific">Roseibium aggregatum</name>
    <dbReference type="NCBI Taxonomy" id="187304"/>
    <lineage>
        <taxon>Bacteria</taxon>
        <taxon>Pseudomonadati</taxon>
        <taxon>Pseudomonadota</taxon>
        <taxon>Alphaproteobacteria</taxon>
        <taxon>Hyphomicrobiales</taxon>
        <taxon>Stappiaceae</taxon>
        <taxon>Roseibium</taxon>
    </lineage>
</organism>
<feature type="transmembrane region" description="Helical" evidence="5">
    <location>
        <begin position="91"/>
        <end position="111"/>
    </location>
</feature>
<keyword evidence="4 5" id="KW-0472">Membrane</keyword>
<evidence type="ECO:0000313" key="6">
    <source>
        <dbReference type="EMBL" id="MBN9673554.1"/>
    </source>
</evidence>
<dbReference type="Pfam" id="PF03595">
    <property type="entry name" value="SLAC1"/>
    <property type="match status" value="1"/>
</dbReference>
<comment type="caution">
    <text evidence="6">The sequence shown here is derived from an EMBL/GenBank/DDBJ whole genome shotgun (WGS) entry which is preliminary data.</text>
</comment>
<reference evidence="6" key="1">
    <citation type="submission" date="2020-12" db="EMBL/GenBank/DDBJ databases">
        <title>Oil enriched cultivation method for isolating marine PHA-producing bacteria.</title>
        <authorList>
            <person name="Zheng W."/>
            <person name="Yu S."/>
            <person name="Huang Y."/>
        </authorList>
    </citation>
    <scope>NUCLEOTIDE SEQUENCE</scope>
    <source>
        <strain evidence="6">SY-2-12</strain>
    </source>
</reference>
<evidence type="ECO:0000256" key="5">
    <source>
        <dbReference type="SAM" id="Phobius"/>
    </source>
</evidence>
<dbReference type="EMBL" id="JAEKJZ010000007">
    <property type="protein sequence ID" value="MBN9673554.1"/>
    <property type="molecule type" value="Genomic_DNA"/>
</dbReference>
<accession>A0A939EKS9</accession>
<feature type="transmembrane region" description="Helical" evidence="5">
    <location>
        <begin position="294"/>
        <end position="312"/>
    </location>
</feature>
<dbReference type="GO" id="GO:0005886">
    <property type="term" value="C:plasma membrane"/>
    <property type="evidence" value="ECO:0007669"/>
    <property type="project" value="TreeGrafter"/>
</dbReference>
<dbReference type="GO" id="GO:0046583">
    <property type="term" value="F:monoatomic cation efflux transmembrane transporter activity"/>
    <property type="evidence" value="ECO:0007669"/>
    <property type="project" value="TreeGrafter"/>
</dbReference>
<evidence type="ECO:0000256" key="2">
    <source>
        <dbReference type="ARBA" id="ARBA00022692"/>
    </source>
</evidence>
<dbReference type="InterPro" id="IPR038665">
    <property type="entry name" value="Voltage-dep_anion_channel_sf"/>
</dbReference>
<dbReference type="PANTHER" id="PTHR37955:SF1">
    <property type="entry name" value="DEP DOMAIN-CONTAINING PROTEIN"/>
    <property type="match status" value="1"/>
</dbReference>
<evidence type="ECO:0000256" key="1">
    <source>
        <dbReference type="ARBA" id="ARBA00004141"/>
    </source>
</evidence>
<evidence type="ECO:0000256" key="4">
    <source>
        <dbReference type="ARBA" id="ARBA00023136"/>
    </source>
</evidence>
<feature type="transmembrane region" description="Helical" evidence="5">
    <location>
        <begin position="52"/>
        <end position="71"/>
    </location>
</feature>
<feature type="transmembrane region" description="Helical" evidence="5">
    <location>
        <begin position="177"/>
        <end position="195"/>
    </location>
</feature>
<dbReference type="Proteomes" id="UP000664096">
    <property type="component" value="Unassembled WGS sequence"/>
</dbReference>
<evidence type="ECO:0000256" key="3">
    <source>
        <dbReference type="ARBA" id="ARBA00022989"/>
    </source>
</evidence>